<dbReference type="PANTHER" id="PTHR42698:SF1">
    <property type="entry name" value="GTPASE ERA, MITOCHONDRIAL"/>
    <property type="match status" value="1"/>
</dbReference>
<dbReference type="CDD" id="cd04163">
    <property type="entry name" value="Era"/>
    <property type="match status" value="1"/>
</dbReference>
<dbReference type="SUPFAM" id="SSF52540">
    <property type="entry name" value="P-loop containing nucleoside triphosphate hydrolases"/>
    <property type="match status" value="1"/>
</dbReference>
<feature type="region of interest" description="G5" evidence="8">
    <location>
        <begin position="162"/>
        <end position="164"/>
    </location>
</feature>
<evidence type="ECO:0000256" key="3">
    <source>
        <dbReference type="ARBA" id="ARBA00022517"/>
    </source>
</evidence>
<dbReference type="InterPro" id="IPR027417">
    <property type="entry name" value="P-loop_NTPase"/>
</dbReference>
<keyword evidence="7" id="KW-0699">rRNA-binding</keyword>
<dbReference type="Pfam" id="PF07650">
    <property type="entry name" value="KH_2"/>
    <property type="match status" value="1"/>
</dbReference>
<gene>
    <name evidence="7" type="primary">era</name>
    <name evidence="10" type="ORF">SCALIN_C28_0230</name>
</gene>
<comment type="subcellular location">
    <subcellularLocation>
        <location evidence="7">Cytoplasm</location>
    </subcellularLocation>
    <subcellularLocation>
        <location evidence="7">Cell membrane</location>
        <topology evidence="7">Peripheral membrane protein</topology>
    </subcellularLocation>
</comment>
<keyword evidence="11" id="KW-1185">Reference proteome</keyword>
<dbReference type="Gene3D" id="3.30.300.20">
    <property type="match status" value="1"/>
</dbReference>
<dbReference type="Pfam" id="PF01926">
    <property type="entry name" value="MMR_HSR1"/>
    <property type="match status" value="1"/>
</dbReference>
<evidence type="ECO:0000256" key="5">
    <source>
        <dbReference type="ARBA" id="ARBA00022884"/>
    </source>
</evidence>
<dbReference type="GO" id="GO:0000028">
    <property type="term" value="P:ribosomal small subunit assembly"/>
    <property type="evidence" value="ECO:0007669"/>
    <property type="project" value="TreeGrafter"/>
</dbReference>
<dbReference type="InterPro" id="IPR005662">
    <property type="entry name" value="GTPase_Era-like"/>
</dbReference>
<feature type="domain" description="Era-type G" evidence="9">
    <location>
        <begin position="16"/>
        <end position="183"/>
    </location>
</feature>
<keyword evidence="7" id="KW-0963">Cytoplasm</keyword>
<keyword evidence="7" id="KW-0472">Membrane</keyword>
<evidence type="ECO:0000313" key="11">
    <source>
        <dbReference type="Proteomes" id="UP000218542"/>
    </source>
</evidence>
<dbReference type="InterPro" id="IPR009019">
    <property type="entry name" value="KH_sf_prok-type"/>
</dbReference>
<dbReference type="Proteomes" id="UP000218542">
    <property type="component" value="Unassembled WGS sequence"/>
</dbReference>
<dbReference type="NCBIfam" id="TIGR00436">
    <property type="entry name" value="era"/>
    <property type="match status" value="1"/>
</dbReference>
<evidence type="ECO:0000256" key="6">
    <source>
        <dbReference type="ARBA" id="ARBA00023134"/>
    </source>
</evidence>
<feature type="region of interest" description="G1" evidence="8">
    <location>
        <begin position="24"/>
        <end position="31"/>
    </location>
</feature>
<dbReference type="NCBIfam" id="TIGR00231">
    <property type="entry name" value="small_GTP"/>
    <property type="match status" value="1"/>
</dbReference>
<evidence type="ECO:0000256" key="7">
    <source>
        <dbReference type="HAMAP-Rule" id="MF_00367"/>
    </source>
</evidence>
<dbReference type="EMBL" id="BAOS01000028">
    <property type="protein sequence ID" value="GAX62028.1"/>
    <property type="molecule type" value="Genomic_DNA"/>
</dbReference>
<evidence type="ECO:0000256" key="2">
    <source>
        <dbReference type="ARBA" id="ARBA00020484"/>
    </source>
</evidence>
<organism evidence="10 11">
    <name type="scientific">Candidatus Scalindua japonica</name>
    <dbReference type="NCBI Taxonomy" id="1284222"/>
    <lineage>
        <taxon>Bacteria</taxon>
        <taxon>Pseudomonadati</taxon>
        <taxon>Planctomycetota</taxon>
        <taxon>Candidatus Brocadiia</taxon>
        <taxon>Candidatus Brocadiales</taxon>
        <taxon>Candidatus Scalinduaceae</taxon>
        <taxon>Candidatus Scalindua</taxon>
    </lineage>
</organism>
<feature type="region of interest" description="G3" evidence="8">
    <location>
        <begin position="71"/>
        <end position="74"/>
    </location>
</feature>
<dbReference type="InterPro" id="IPR006073">
    <property type="entry name" value="GTP-bd"/>
</dbReference>
<keyword evidence="3 7" id="KW-0690">Ribosome biogenesis</keyword>
<dbReference type="PROSITE" id="PS51713">
    <property type="entry name" value="G_ERA"/>
    <property type="match status" value="1"/>
</dbReference>
<dbReference type="InterPro" id="IPR004044">
    <property type="entry name" value="KH_dom_type_2"/>
</dbReference>
<dbReference type="HAMAP" id="MF_00367">
    <property type="entry name" value="GTPase_Era"/>
    <property type="match status" value="1"/>
</dbReference>
<feature type="binding site" evidence="7">
    <location>
        <begin position="24"/>
        <end position="31"/>
    </location>
    <ligand>
        <name>GTP</name>
        <dbReference type="ChEBI" id="CHEBI:37565"/>
    </ligand>
</feature>
<evidence type="ECO:0000256" key="8">
    <source>
        <dbReference type="PROSITE-ProRule" id="PRU01050"/>
    </source>
</evidence>
<sequence>MLGNSLMTVETKGNYKSGFVTIWGRPNVGKSTLLNMLIGEKVAIVTPRPQTTRNRISGICETEEGQIVFLDTPGILKPKQKLDEYLVKSARSCLRDADVVLFVVDGTTTPHSDDKRAAKLIRNIDKDVLLVVNKIDIADIPNLDAIIAEYKKLGNFKGGVAVSAVTQINIPILIKKIFELMPENSAYYPEGTVTDQQDKLAIAELIREQVLLSVRQEIPHGVAVVVKEFESRNDELDYISANIYVEKQGHKLIVVGGNGRMLKEIGRKSREGIEGLFGKKVYLDLWVKVSKNWRKDEAALTRFGYK</sequence>
<keyword evidence="4 7" id="KW-0547">Nucleotide-binding</keyword>
<dbReference type="FunFam" id="3.30.300.20:FF:000003">
    <property type="entry name" value="GTPase Era"/>
    <property type="match status" value="1"/>
</dbReference>
<dbReference type="GO" id="GO:0003924">
    <property type="term" value="F:GTPase activity"/>
    <property type="evidence" value="ECO:0007669"/>
    <property type="project" value="UniProtKB-UniRule"/>
</dbReference>
<dbReference type="CDD" id="cd22534">
    <property type="entry name" value="KH-II_Era"/>
    <property type="match status" value="1"/>
</dbReference>
<dbReference type="Gene3D" id="3.40.50.300">
    <property type="entry name" value="P-loop containing nucleotide triphosphate hydrolases"/>
    <property type="match status" value="1"/>
</dbReference>
<dbReference type="GO" id="GO:0005525">
    <property type="term" value="F:GTP binding"/>
    <property type="evidence" value="ECO:0007669"/>
    <property type="project" value="UniProtKB-UniRule"/>
</dbReference>
<evidence type="ECO:0000259" key="9">
    <source>
        <dbReference type="PROSITE" id="PS51713"/>
    </source>
</evidence>
<dbReference type="GO" id="GO:0043024">
    <property type="term" value="F:ribosomal small subunit binding"/>
    <property type="evidence" value="ECO:0007669"/>
    <property type="project" value="TreeGrafter"/>
</dbReference>
<evidence type="ECO:0000256" key="4">
    <source>
        <dbReference type="ARBA" id="ARBA00022741"/>
    </source>
</evidence>
<keyword evidence="7" id="KW-1003">Cell membrane</keyword>
<feature type="binding site" evidence="7">
    <location>
        <begin position="71"/>
        <end position="75"/>
    </location>
    <ligand>
        <name>GTP</name>
        <dbReference type="ChEBI" id="CHEBI:37565"/>
    </ligand>
</feature>
<dbReference type="InterPro" id="IPR015946">
    <property type="entry name" value="KH_dom-like_a/b"/>
</dbReference>
<dbReference type="GO" id="GO:0070181">
    <property type="term" value="F:small ribosomal subunit rRNA binding"/>
    <property type="evidence" value="ECO:0007669"/>
    <property type="project" value="UniProtKB-UniRule"/>
</dbReference>
<dbReference type="PANTHER" id="PTHR42698">
    <property type="entry name" value="GTPASE ERA"/>
    <property type="match status" value="1"/>
</dbReference>
<comment type="similarity">
    <text evidence="1 7 8">Belongs to the TRAFAC class TrmE-Era-EngA-EngB-Septin-like GTPase superfamily. Era GTPase family.</text>
</comment>
<protein>
    <recommendedName>
        <fullName evidence="2 7">GTPase Era</fullName>
    </recommendedName>
</protein>
<comment type="caution">
    <text evidence="10">The sequence shown here is derived from an EMBL/GenBank/DDBJ whole genome shotgun (WGS) entry which is preliminary data.</text>
</comment>
<dbReference type="InterPro" id="IPR030388">
    <property type="entry name" value="G_ERA_dom"/>
</dbReference>
<keyword evidence="5 7" id="KW-0694">RNA-binding</keyword>
<dbReference type="AlphaFoldDB" id="A0A286U1L2"/>
<dbReference type="OrthoDB" id="9805918at2"/>
<reference evidence="11" key="1">
    <citation type="journal article" date="2017" name="Environ. Microbiol. Rep.">
        <title>Genetic Diversity of Marine Anaerobic Ammonium-Oxidizing Bacteria as Revealed by Genomic and Proteomic Analyses of 'Candidatus Scalindua japonica'.</title>
        <authorList>
            <person name="Oshiki M."/>
            <person name="Mizuto K."/>
            <person name="Kimura Z."/>
            <person name="Kindaichi T."/>
            <person name="Satoh H."/>
            <person name="Okabe S."/>
        </authorList>
    </citation>
    <scope>NUCLEOTIDE SEQUENCE [LARGE SCALE GENOMIC DNA]</scope>
    <source>
        <strain evidence="11">husup-a2</strain>
    </source>
</reference>
<proteinExistence type="inferred from homology"/>
<dbReference type="InterPro" id="IPR005225">
    <property type="entry name" value="Small_GTP-bd"/>
</dbReference>
<feature type="region of interest" description="G4" evidence="8">
    <location>
        <begin position="133"/>
        <end position="136"/>
    </location>
</feature>
<dbReference type="SUPFAM" id="SSF54814">
    <property type="entry name" value="Prokaryotic type KH domain (KH-domain type II)"/>
    <property type="match status" value="1"/>
</dbReference>
<evidence type="ECO:0000313" key="10">
    <source>
        <dbReference type="EMBL" id="GAX62028.1"/>
    </source>
</evidence>
<dbReference type="NCBIfam" id="NF000908">
    <property type="entry name" value="PRK00089.1"/>
    <property type="match status" value="1"/>
</dbReference>
<comment type="function">
    <text evidence="7">An essential GTPase that binds both GDP and GTP, with rapid nucleotide exchange. Plays a role in 16S rRNA processing and 30S ribosomal subunit biogenesis and possibly also in cell cycle regulation and energy metabolism.</text>
</comment>
<comment type="subunit">
    <text evidence="7">Monomer.</text>
</comment>
<dbReference type="GO" id="GO:0005886">
    <property type="term" value="C:plasma membrane"/>
    <property type="evidence" value="ECO:0007669"/>
    <property type="project" value="UniProtKB-SubCell"/>
</dbReference>
<evidence type="ECO:0000256" key="1">
    <source>
        <dbReference type="ARBA" id="ARBA00007921"/>
    </source>
</evidence>
<feature type="binding site" evidence="7">
    <location>
        <begin position="133"/>
        <end position="136"/>
    </location>
    <ligand>
        <name>GTP</name>
        <dbReference type="ChEBI" id="CHEBI:37565"/>
    </ligand>
</feature>
<dbReference type="GO" id="GO:0005829">
    <property type="term" value="C:cytosol"/>
    <property type="evidence" value="ECO:0007669"/>
    <property type="project" value="TreeGrafter"/>
</dbReference>
<accession>A0A286U1L2</accession>
<name>A0A286U1L2_9BACT</name>
<keyword evidence="6 7" id="KW-0342">GTP-binding</keyword>
<feature type="region of interest" description="G2" evidence="8">
    <location>
        <begin position="50"/>
        <end position="54"/>
    </location>
</feature>